<accession>A0A1P8WJG2</accession>
<name>A0A1P8WJG2_9PLAN</name>
<evidence type="ECO:0000313" key="4">
    <source>
        <dbReference type="Proteomes" id="UP000187735"/>
    </source>
</evidence>
<dbReference type="Proteomes" id="UP000187735">
    <property type="component" value="Chromosome"/>
</dbReference>
<feature type="chain" id="PRO_5012681740" evidence="2">
    <location>
        <begin position="25"/>
        <end position="246"/>
    </location>
</feature>
<protein>
    <submittedName>
        <fullName evidence="3">Uncharacterized protein</fullName>
    </submittedName>
</protein>
<feature type="compositionally biased region" description="Basic and acidic residues" evidence="1">
    <location>
        <begin position="72"/>
        <end position="100"/>
    </location>
</feature>
<gene>
    <name evidence="3" type="ORF">Fuma_03817</name>
</gene>
<organism evidence="3 4">
    <name type="scientific">Fuerstiella marisgermanici</name>
    <dbReference type="NCBI Taxonomy" id="1891926"/>
    <lineage>
        <taxon>Bacteria</taxon>
        <taxon>Pseudomonadati</taxon>
        <taxon>Planctomycetota</taxon>
        <taxon>Planctomycetia</taxon>
        <taxon>Planctomycetales</taxon>
        <taxon>Planctomycetaceae</taxon>
        <taxon>Fuerstiella</taxon>
    </lineage>
</organism>
<evidence type="ECO:0000256" key="1">
    <source>
        <dbReference type="SAM" id="MobiDB-lite"/>
    </source>
</evidence>
<feature type="compositionally biased region" description="Basic and acidic residues" evidence="1">
    <location>
        <begin position="49"/>
        <end position="61"/>
    </location>
</feature>
<dbReference type="RefSeq" id="WP_145944256.1">
    <property type="nucleotide sequence ID" value="NZ_CP017641.1"/>
</dbReference>
<evidence type="ECO:0000256" key="2">
    <source>
        <dbReference type="SAM" id="SignalP"/>
    </source>
</evidence>
<reference evidence="3 4" key="1">
    <citation type="journal article" date="2016" name="Front. Microbiol.">
        <title>Fuerstia marisgermanicae gen. nov., sp. nov., an Unusual Member of the Phylum Planctomycetes from the German Wadden Sea.</title>
        <authorList>
            <person name="Kohn T."/>
            <person name="Heuer A."/>
            <person name="Jogler M."/>
            <person name="Vollmers J."/>
            <person name="Boedeker C."/>
            <person name="Bunk B."/>
            <person name="Rast P."/>
            <person name="Borchert D."/>
            <person name="Glockner I."/>
            <person name="Freese H.M."/>
            <person name="Klenk H.P."/>
            <person name="Overmann J."/>
            <person name="Kaster A.K."/>
            <person name="Rohde M."/>
            <person name="Wiegand S."/>
            <person name="Jogler C."/>
        </authorList>
    </citation>
    <scope>NUCLEOTIDE SEQUENCE [LARGE SCALE GENOMIC DNA]</scope>
    <source>
        <strain evidence="3 4">NH11</strain>
    </source>
</reference>
<keyword evidence="2" id="KW-0732">Signal</keyword>
<keyword evidence="4" id="KW-1185">Reference proteome</keyword>
<dbReference type="AlphaFoldDB" id="A0A1P8WJG2"/>
<proteinExistence type="predicted"/>
<dbReference type="EMBL" id="CP017641">
    <property type="protein sequence ID" value="APZ94193.1"/>
    <property type="molecule type" value="Genomic_DNA"/>
</dbReference>
<sequence precursor="true">MPRTLFSAMAVFAFSFAMPATSSANDIVDFLRSISGPSQTHHRHANVRSADRGRHDHDHRTKVIPVSSRRSPGRDIHRHDDHRRDDHGRHGIRHDFDRRSPSRYRSSRPISIRRPGVSFSVSLGSNVVPPPPVIAVPAGPTFGSFAHLPHPIGSIVTCPVPIETCVRIKGVRRIAPGAIPVVVAVRSPHIGQHGSCVEEVAYVEVLVPPCPLRGAKVSRCGTKIRLDYGGHDINIVSRDGLVEINY</sequence>
<feature type="signal peptide" evidence="2">
    <location>
        <begin position="1"/>
        <end position="24"/>
    </location>
</feature>
<dbReference type="KEGG" id="fmr:Fuma_03817"/>
<evidence type="ECO:0000313" key="3">
    <source>
        <dbReference type="EMBL" id="APZ94193.1"/>
    </source>
</evidence>
<feature type="region of interest" description="Disordered" evidence="1">
    <location>
        <begin position="36"/>
        <end position="109"/>
    </location>
</feature>